<organism evidence="16 17">
    <name type="scientific">Desulfoplanes formicivorans</name>
    <dbReference type="NCBI Taxonomy" id="1592317"/>
    <lineage>
        <taxon>Bacteria</taxon>
        <taxon>Pseudomonadati</taxon>
        <taxon>Thermodesulfobacteriota</taxon>
        <taxon>Desulfovibrionia</taxon>
        <taxon>Desulfovibrionales</taxon>
        <taxon>Desulfoplanaceae</taxon>
        <taxon>Desulfoplanes</taxon>
    </lineage>
</organism>
<evidence type="ECO:0000256" key="3">
    <source>
        <dbReference type="ARBA" id="ARBA00012438"/>
    </source>
</evidence>
<name>A0A194AIW0_9BACT</name>
<dbReference type="PROSITE" id="PS50109">
    <property type="entry name" value="HIS_KIN"/>
    <property type="match status" value="1"/>
</dbReference>
<keyword evidence="5" id="KW-0597">Phosphoprotein</keyword>
<evidence type="ECO:0000256" key="5">
    <source>
        <dbReference type="ARBA" id="ARBA00022553"/>
    </source>
</evidence>
<dbReference type="EMBL" id="BDFE01000017">
    <property type="protein sequence ID" value="GAU09170.1"/>
    <property type="molecule type" value="Genomic_DNA"/>
</dbReference>
<dbReference type="Gene3D" id="1.10.287.130">
    <property type="match status" value="1"/>
</dbReference>
<keyword evidence="8" id="KW-0547">Nucleotide-binding</keyword>
<dbReference type="GO" id="GO:0005886">
    <property type="term" value="C:plasma membrane"/>
    <property type="evidence" value="ECO:0007669"/>
    <property type="project" value="UniProtKB-SubCell"/>
</dbReference>
<keyword evidence="9 16" id="KW-0418">Kinase</keyword>
<evidence type="ECO:0000256" key="9">
    <source>
        <dbReference type="ARBA" id="ARBA00022777"/>
    </source>
</evidence>
<dbReference type="RefSeq" id="WP_069859435.1">
    <property type="nucleotide sequence ID" value="NZ_BDFE01000017.1"/>
</dbReference>
<comment type="catalytic activity">
    <reaction evidence="1">
        <text>ATP + protein L-histidine = ADP + protein N-phospho-L-histidine.</text>
        <dbReference type="EC" id="2.7.13.3"/>
    </reaction>
</comment>
<dbReference type="Pfam" id="PF02518">
    <property type="entry name" value="HATPase_c"/>
    <property type="match status" value="1"/>
</dbReference>
<keyword evidence="13 14" id="KW-0472">Membrane</keyword>
<dbReference type="SMART" id="SM00388">
    <property type="entry name" value="HisKA"/>
    <property type="match status" value="1"/>
</dbReference>
<reference evidence="17" key="1">
    <citation type="submission" date="2016-06" db="EMBL/GenBank/DDBJ databases">
        <title>Draft genome sequence of Desulfoplanes formicivorans strain Pf12B.</title>
        <authorList>
            <person name="Watanabe M."/>
            <person name="Kojima H."/>
            <person name="Fukui M."/>
        </authorList>
    </citation>
    <scope>NUCLEOTIDE SEQUENCE [LARGE SCALE GENOMIC DNA]</scope>
    <source>
        <strain evidence="17">Pf12B</strain>
    </source>
</reference>
<evidence type="ECO:0000256" key="7">
    <source>
        <dbReference type="ARBA" id="ARBA00022692"/>
    </source>
</evidence>
<evidence type="ECO:0000313" key="17">
    <source>
        <dbReference type="Proteomes" id="UP000095200"/>
    </source>
</evidence>
<dbReference type="InterPro" id="IPR003661">
    <property type="entry name" value="HisK_dim/P_dom"/>
</dbReference>
<dbReference type="InterPro" id="IPR004358">
    <property type="entry name" value="Sig_transdc_His_kin-like_C"/>
</dbReference>
<evidence type="ECO:0000256" key="4">
    <source>
        <dbReference type="ARBA" id="ARBA00022475"/>
    </source>
</evidence>
<keyword evidence="6" id="KW-0808">Transferase</keyword>
<gene>
    <name evidence="16" type="ORF">DPF_1890</name>
</gene>
<evidence type="ECO:0000256" key="13">
    <source>
        <dbReference type="ARBA" id="ARBA00023136"/>
    </source>
</evidence>
<dbReference type="Pfam" id="PF02743">
    <property type="entry name" value="dCache_1"/>
    <property type="match status" value="1"/>
</dbReference>
<keyword evidence="12" id="KW-0902">Two-component regulatory system</keyword>
<protein>
    <recommendedName>
        <fullName evidence="3">histidine kinase</fullName>
        <ecNumber evidence="3">2.7.13.3</ecNumber>
    </recommendedName>
</protein>
<keyword evidence="17" id="KW-1185">Reference proteome</keyword>
<dbReference type="GO" id="GO:0005524">
    <property type="term" value="F:ATP binding"/>
    <property type="evidence" value="ECO:0007669"/>
    <property type="project" value="UniProtKB-KW"/>
</dbReference>
<dbReference type="Pfam" id="PF00512">
    <property type="entry name" value="HisKA"/>
    <property type="match status" value="1"/>
</dbReference>
<dbReference type="CDD" id="cd00082">
    <property type="entry name" value="HisKA"/>
    <property type="match status" value="1"/>
</dbReference>
<dbReference type="SUPFAM" id="SSF47384">
    <property type="entry name" value="Homodimeric domain of signal transducing histidine kinase"/>
    <property type="match status" value="1"/>
</dbReference>
<evidence type="ECO:0000256" key="14">
    <source>
        <dbReference type="SAM" id="Phobius"/>
    </source>
</evidence>
<dbReference type="OrthoDB" id="9777714at2"/>
<dbReference type="AlphaFoldDB" id="A0A194AIW0"/>
<keyword evidence="11 14" id="KW-1133">Transmembrane helix</keyword>
<dbReference type="PANTHER" id="PTHR43065">
    <property type="entry name" value="SENSOR HISTIDINE KINASE"/>
    <property type="match status" value="1"/>
</dbReference>
<dbReference type="GO" id="GO:0000155">
    <property type="term" value="F:phosphorelay sensor kinase activity"/>
    <property type="evidence" value="ECO:0007669"/>
    <property type="project" value="InterPro"/>
</dbReference>
<evidence type="ECO:0000313" key="16">
    <source>
        <dbReference type="EMBL" id="GAU09170.1"/>
    </source>
</evidence>
<dbReference type="STRING" id="1592317.DPF_1890"/>
<feature type="transmembrane region" description="Helical" evidence="14">
    <location>
        <begin position="20"/>
        <end position="41"/>
    </location>
</feature>
<dbReference type="InterPro" id="IPR033479">
    <property type="entry name" value="dCache_1"/>
</dbReference>
<feature type="transmembrane region" description="Helical" evidence="14">
    <location>
        <begin position="287"/>
        <end position="306"/>
    </location>
</feature>
<dbReference type="EC" id="2.7.13.3" evidence="3"/>
<keyword evidence="7 14" id="KW-0812">Transmembrane</keyword>
<evidence type="ECO:0000256" key="2">
    <source>
        <dbReference type="ARBA" id="ARBA00004651"/>
    </source>
</evidence>
<dbReference type="Gene3D" id="3.30.450.20">
    <property type="entry name" value="PAS domain"/>
    <property type="match status" value="2"/>
</dbReference>
<dbReference type="InterPro" id="IPR003594">
    <property type="entry name" value="HATPase_dom"/>
</dbReference>
<dbReference type="Gene3D" id="3.30.565.10">
    <property type="entry name" value="Histidine kinase-like ATPase, C-terminal domain"/>
    <property type="match status" value="1"/>
</dbReference>
<keyword evidence="10" id="KW-0067">ATP-binding</keyword>
<proteinExistence type="predicted"/>
<dbReference type="SMART" id="SM00387">
    <property type="entry name" value="HATPase_c"/>
    <property type="match status" value="1"/>
</dbReference>
<dbReference type="InterPro" id="IPR005467">
    <property type="entry name" value="His_kinase_dom"/>
</dbReference>
<dbReference type="InterPro" id="IPR036097">
    <property type="entry name" value="HisK_dim/P_sf"/>
</dbReference>
<evidence type="ECO:0000256" key="8">
    <source>
        <dbReference type="ARBA" id="ARBA00022741"/>
    </source>
</evidence>
<dbReference type="PANTHER" id="PTHR43065:SF46">
    <property type="entry name" value="C4-DICARBOXYLATE TRANSPORT SENSOR PROTEIN DCTB"/>
    <property type="match status" value="1"/>
</dbReference>
<accession>A0A194AIW0</accession>
<dbReference type="InterPro" id="IPR036890">
    <property type="entry name" value="HATPase_C_sf"/>
</dbReference>
<evidence type="ECO:0000256" key="12">
    <source>
        <dbReference type="ARBA" id="ARBA00023012"/>
    </source>
</evidence>
<comment type="subcellular location">
    <subcellularLocation>
        <location evidence="2">Cell membrane</location>
        <topology evidence="2">Multi-pass membrane protein</topology>
    </subcellularLocation>
</comment>
<evidence type="ECO:0000256" key="6">
    <source>
        <dbReference type="ARBA" id="ARBA00022679"/>
    </source>
</evidence>
<evidence type="ECO:0000259" key="15">
    <source>
        <dbReference type="PROSITE" id="PS50109"/>
    </source>
</evidence>
<keyword evidence="4" id="KW-1003">Cell membrane</keyword>
<evidence type="ECO:0000256" key="1">
    <source>
        <dbReference type="ARBA" id="ARBA00000085"/>
    </source>
</evidence>
<dbReference type="CDD" id="cd12914">
    <property type="entry name" value="PDC1_DGC_like"/>
    <property type="match status" value="1"/>
</dbReference>
<dbReference type="Proteomes" id="UP000095200">
    <property type="component" value="Unassembled WGS sequence"/>
</dbReference>
<sequence length="565" mass="63793">MNCEEITHDEAYYHNLTRNLVIKMIIASFTPLILITFITSYKYNNAYKAKVIAHIQELVEKHKQNIDNFLKEKLANILFLSKTCSIPQLDDENALQSKLEQLREEYGPFFVDIGLINDEGIQTDYVGPFNLGRVNYSQAEWFREAMEKEFYISDVFLGIRGLPHFIIAIRKTDGTRNWIVRTTIDFVLFNELVKNIRIGETGRAFIVNRKGELQTKLQANQPDTETIKKHILSKNIPAEGVEVFEGSYSADHQSIYLVTTLNNGKWVLIFQQDEKDAFSDLYQTRNLGIVIFFLGSCSIFVMAIFLSRKMVDQIRKSDQEKELMNEQIIEAGKLASLGELAAGIAHEINNPVAIMVEEAGWMGDILEEEEFKNSDNFKEYQRALNQIRNQGIRCKEITHKLLSFARKIDSRIQDVQLNTIIEEVVGLSEKRARFGNVEIISNLAANLPTVHVSPSEMQQVFLNLINNAVDAIDSKKGGSITLSTRLEDQMIVVDIEDTGSGIAPANLQRIFDPFFTTKAVGKGTGLGLSICYGIIKKIGGEISVNSAVGKGTVFHVHIPVTRQDT</sequence>
<evidence type="ECO:0000256" key="10">
    <source>
        <dbReference type="ARBA" id="ARBA00022840"/>
    </source>
</evidence>
<feature type="domain" description="Histidine kinase" evidence="15">
    <location>
        <begin position="343"/>
        <end position="562"/>
    </location>
</feature>
<comment type="caution">
    <text evidence="16">The sequence shown here is derived from an EMBL/GenBank/DDBJ whole genome shotgun (WGS) entry which is preliminary data.</text>
</comment>
<dbReference type="PRINTS" id="PR00344">
    <property type="entry name" value="BCTRLSENSOR"/>
</dbReference>
<evidence type="ECO:0000256" key="11">
    <source>
        <dbReference type="ARBA" id="ARBA00022989"/>
    </source>
</evidence>
<dbReference type="SUPFAM" id="SSF55874">
    <property type="entry name" value="ATPase domain of HSP90 chaperone/DNA topoisomerase II/histidine kinase"/>
    <property type="match status" value="1"/>
</dbReference>